<comment type="caution">
    <text evidence="1">The sequence shown here is derived from an EMBL/GenBank/DDBJ whole genome shotgun (WGS) entry which is preliminary data.</text>
</comment>
<name>A0A066WNX6_9FLAO</name>
<protein>
    <submittedName>
        <fullName evidence="1">Uncharacterized protein</fullName>
    </submittedName>
</protein>
<dbReference type="eggNOG" id="ENOG502ZYR2">
    <property type="taxonomic scope" value="Bacteria"/>
</dbReference>
<dbReference type="PATRIC" id="fig|1492738.3.peg.1316"/>
<evidence type="ECO:0000313" key="1">
    <source>
        <dbReference type="EMBL" id="KDN55561.1"/>
    </source>
</evidence>
<sequence length="175" mass="18798">MDEPLEIPLTVKTLLFVPEQTVASGPTEPFKGIPNVSGVLVHLLELSELPLTEANLVILIKPGLFTSQTLNPILPKGILNSRKEPPPLLQPVALPFCAASPLLTARGVLTLPFPEYKLKVDALEFISIIYSAPATVNEPPNVSEVSPVKGLLSVSKYNLNNAAPPLPIFIPNLKT</sequence>
<reference evidence="1 2" key="1">
    <citation type="submission" date="2014-05" db="EMBL/GenBank/DDBJ databases">
        <title>Genome Sequence of Flavobacterium sp. EM1321.</title>
        <authorList>
            <person name="Shin S.-K."/>
            <person name="Yi H."/>
        </authorList>
    </citation>
    <scope>NUCLEOTIDE SEQUENCE [LARGE SCALE GENOMIC DNA]</scope>
    <source>
        <strain evidence="1 2">EM1321</strain>
    </source>
</reference>
<gene>
    <name evidence="1" type="ORF">FEM21_13240</name>
</gene>
<dbReference type="Proteomes" id="UP000027064">
    <property type="component" value="Unassembled WGS sequence"/>
</dbReference>
<organism evidence="1 2">
    <name type="scientific">Flavobacterium seoulense</name>
    <dbReference type="NCBI Taxonomy" id="1492738"/>
    <lineage>
        <taxon>Bacteria</taxon>
        <taxon>Pseudomonadati</taxon>
        <taxon>Bacteroidota</taxon>
        <taxon>Flavobacteriia</taxon>
        <taxon>Flavobacteriales</taxon>
        <taxon>Flavobacteriaceae</taxon>
        <taxon>Flavobacterium</taxon>
    </lineage>
</organism>
<evidence type="ECO:0000313" key="2">
    <source>
        <dbReference type="Proteomes" id="UP000027064"/>
    </source>
</evidence>
<dbReference type="EMBL" id="JNCA01000012">
    <property type="protein sequence ID" value="KDN55561.1"/>
    <property type="molecule type" value="Genomic_DNA"/>
</dbReference>
<proteinExistence type="predicted"/>
<accession>A0A066WNX6</accession>
<dbReference type="AlphaFoldDB" id="A0A066WNX6"/>
<keyword evidence="2" id="KW-1185">Reference proteome</keyword>